<reference evidence="3" key="1">
    <citation type="submission" date="2021-01" db="EMBL/GenBank/DDBJ databases">
        <authorList>
            <person name="Li R."/>
            <person name="Bekaert M."/>
        </authorList>
    </citation>
    <scope>NUCLEOTIDE SEQUENCE</scope>
    <source>
        <strain evidence="3">Farmed</strain>
    </source>
</reference>
<comment type="caution">
    <text evidence="3">The sequence shown here is derived from an EMBL/GenBank/DDBJ whole genome shotgun (WGS) entry which is preliminary data.</text>
</comment>
<evidence type="ECO:0000256" key="2">
    <source>
        <dbReference type="SAM" id="SignalP"/>
    </source>
</evidence>
<evidence type="ECO:0000256" key="1">
    <source>
        <dbReference type="ARBA" id="ARBA00022837"/>
    </source>
</evidence>
<dbReference type="PROSITE" id="PS00018">
    <property type="entry name" value="EF_HAND_1"/>
    <property type="match status" value="2"/>
</dbReference>
<protein>
    <submittedName>
        <fullName evidence="3">Uncharacterized protein</fullName>
    </submittedName>
</protein>
<accession>A0A812EIK8</accession>
<dbReference type="EMBL" id="CAHIKZ030005353">
    <property type="protein sequence ID" value="CAE1323101.1"/>
    <property type="molecule type" value="Genomic_DNA"/>
</dbReference>
<dbReference type="InterPro" id="IPR018247">
    <property type="entry name" value="EF_Hand_1_Ca_BS"/>
</dbReference>
<evidence type="ECO:0000313" key="4">
    <source>
        <dbReference type="Proteomes" id="UP000597762"/>
    </source>
</evidence>
<keyword evidence="4" id="KW-1185">Reference proteome</keyword>
<name>A0A812EIK8_ACAPH</name>
<dbReference type="OrthoDB" id="26525at2759"/>
<proteinExistence type="predicted"/>
<dbReference type="Gene3D" id="1.10.238.10">
    <property type="entry name" value="EF-hand"/>
    <property type="match status" value="1"/>
</dbReference>
<keyword evidence="1" id="KW-0106">Calcium</keyword>
<dbReference type="Proteomes" id="UP000597762">
    <property type="component" value="Unassembled WGS sequence"/>
</dbReference>
<gene>
    <name evidence="3" type="ORF">SPHA_72978</name>
</gene>
<evidence type="ECO:0000313" key="3">
    <source>
        <dbReference type="EMBL" id="CAE1323101.1"/>
    </source>
</evidence>
<organism evidence="3 4">
    <name type="scientific">Acanthosepion pharaonis</name>
    <name type="common">Pharaoh cuttlefish</name>
    <name type="synonym">Sepia pharaonis</name>
    <dbReference type="NCBI Taxonomy" id="158019"/>
    <lineage>
        <taxon>Eukaryota</taxon>
        <taxon>Metazoa</taxon>
        <taxon>Spiralia</taxon>
        <taxon>Lophotrochozoa</taxon>
        <taxon>Mollusca</taxon>
        <taxon>Cephalopoda</taxon>
        <taxon>Coleoidea</taxon>
        <taxon>Decapodiformes</taxon>
        <taxon>Sepiida</taxon>
        <taxon>Sepiina</taxon>
        <taxon>Sepiidae</taxon>
        <taxon>Acanthosepion</taxon>
    </lineage>
</organism>
<dbReference type="SUPFAM" id="SSF47473">
    <property type="entry name" value="EF-hand"/>
    <property type="match status" value="1"/>
</dbReference>
<keyword evidence="2" id="KW-0732">Signal</keyword>
<dbReference type="AlphaFoldDB" id="A0A812EIK8"/>
<feature type="signal peptide" evidence="2">
    <location>
        <begin position="1"/>
        <end position="19"/>
    </location>
</feature>
<dbReference type="InterPro" id="IPR011992">
    <property type="entry name" value="EF-hand-dom_pair"/>
</dbReference>
<sequence length="201" mass="22975">MVITIHSYLLLLQTAAALAATLSAVHSVKAPLGQDRLRRSLRKKDMDNIPYDHDEPCYSIEDIEALQNRFRRFFDIDRDGKATHKEVANYLMKYDPAISKPAVDAFVASRDLNKNGVIDLIPDYLVAMSYPDSDPIRAREWFALEDANNDHIITKEDIEKIGARMGMSQDEIHDSMQYYALGDNNEDGKVTWEEYKILHGI</sequence>
<feature type="chain" id="PRO_5032430259" evidence="2">
    <location>
        <begin position="20"/>
        <end position="201"/>
    </location>
</feature>